<dbReference type="EMBL" id="JAPDRK010000029">
    <property type="protein sequence ID" value="KAJ9602021.1"/>
    <property type="molecule type" value="Genomic_DNA"/>
</dbReference>
<keyword evidence="2" id="KW-1185">Reference proteome</keyword>
<proteinExistence type="predicted"/>
<dbReference type="Proteomes" id="UP001172673">
    <property type="component" value="Unassembled WGS sequence"/>
</dbReference>
<reference evidence="1" key="1">
    <citation type="submission" date="2022-10" db="EMBL/GenBank/DDBJ databases">
        <title>Culturing micro-colonial fungi from biological soil crusts in the Mojave desert and describing Neophaeococcomyces mojavensis, and introducing the new genera and species Taxawa tesnikishii.</title>
        <authorList>
            <person name="Kurbessoian T."/>
            <person name="Stajich J.E."/>
        </authorList>
    </citation>
    <scope>NUCLEOTIDE SEQUENCE</scope>
    <source>
        <strain evidence="1">TK_41</strain>
    </source>
</reference>
<sequence length="249" mass="28204">MDRVPVKDAQRITRFASFVRPGDLETELFPEGESITCGVPSHGNTGSFIHSYVELLEIQQQQLIKGIQKLYQYMKKETAWIGAPLKETNDGRPLTHDILERLGVMEPEDLTSRHAFEADLEVLQQKLSRACEGDLTIQQASSDALSHGSHHYISQPVPRTTHLPTWWNNSRSLDLGLGDRVARDRSTRHPAEFCDLPSVQLSPSQADAVHGLYAPIMFINSVDFPVVEDDKTSWDFFNDTSKSWRPYKN</sequence>
<evidence type="ECO:0000313" key="1">
    <source>
        <dbReference type="EMBL" id="KAJ9602021.1"/>
    </source>
</evidence>
<evidence type="ECO:0000313" key="2">
    <source>
        <dbReference type="Proteomes" id="UP001172673"/>
    </source>
</evidence>
<gene>
    <name evidence="1" type="primary">FCR1_2</name>
    <name evidence="1" type="ORF">H2200_013381</name>
</gene>
<protein>
    <submittedName>
        <fullName evidence="1">Fluconazole resistance protein 1</fullName>
    </submittedName>
</protein>
<accession>A0AA38WVZ7</accession>
<organism evidence="1 2">
    <name type="scientific">Cladophialophora chaetospira</name>
    <dbReference type="NCBI Taxonomy" id="386627"/>
    <lineage>
        <taxon>Eukaryota</taxon>
        <taxon>Fungi</taxon>
        <taxon>Dikarya</taxon>
        <taxon>Ascomycota</taxon>
        <taxon>Pezizomycotina</taxon>
        <taxon>Eurotiomycetes</taxon>
        <taxon>Chaetothyriomycetidae</taxon>
        <taxon>Chaetothyriales</taxon>
        <taxon>Herpotrichiellaceae</taxon>
        <taxon>Cladophialophora</taxon>
    </lineage>
</organism>
<dbReference type="AlphaFoldDB" id="A0AA38WVZ7"/>
<name>A0AA38WVZ7_9EURO</name>
<comment type="caution">
    <text evidence="1">The sequence shown here is derived from an EMBL/GenBank/DDBJ whole genome shotgun (WGS) entry which is preliminary data.</text>
</comment>